<evidence type="ECO:0000256" key="2">
    <source>
        <dbReference type="ARBA" id="ARBA00007441"/>
    </source>
</evidence>
<dbReference type="GO" id="GO:0006520">
    <property type="term" value="P:amino acid metabolic process"/>
    <property type="evidence" value="ECO:0007669"/>
    <property type="project" value="InterPro"/>
</dbReference>
<dbReference type="GO" id="GO:0071949">
    <property type="term" value="F:FAD binding"/>
    <property type="evidence" value="ECO:0007669"/>
    <property type="project" value="InterPro"/>
</dbReference>
<evidence type="ECO:0000259" key="6">
    <source>
        <dbReference type="Pfam" id="PF00155"/>
    </source>
</evidence>
<dbReference type="EMBL" id="VJMH01005329">
    <property type="protein sequence ID" value="KAF0697309.1"/>
    <property type="molecule type" value="Genomic_DNA"/>
</dbReference>
<evidence type="ECO:0000256" key="3">
    <source>
        <dbReference type="ARBA" id="ARBA00022576"/>
    </source>
</evidence>
<comment type="cofactor">
    <cofactor evidence="1">
        <name>pyridoxal 5'-phosphate</name>
        <dbReference type="ChEBI" id="CHEBI:597326"/>
    </cofactor>
</comment>
<name>A0A6A4YMR8_9STRA</name>
<keyword evidence="5" id="KW-0663">Pyridoxal phosphate</keyword>
<keyword evidence="4" id="KW-0808">Transferase</keyword>
<feature type="non-terminal residue" evidence="8">
    <location>
        <position position="1"/>
    </location>
</feature>
<organism evidence="8">
    <name type="scientific">Aphanomyces stellatus</name>
    <dbReference type="NCBI Taxonomy" id="120398"/>
    <lineage>
        <taxon>Eukaryota</taxon>
        <taxon>Sar</taxon>
        <taxon>Stramenopiles</taxon>
        <taxon>Oomycota</taxon>
        <taxon>Saprolegniomycetes</taxon>
        <taxon>Saprolegniales</taxon>
        <taxon>Verrucalvaceae</taxon>
        <taxon>Aphanomyces</taxon>
    </lineage>
</organism>
<gene>
    <name evidence="8" type="ORF">As57867_011947</name>
</gene>
<protein>
    <recommendedName>
        <fullName evidence="9">Aminotransferase class I/classII domain-containing protein</fullName>
    </recommendedName>
</protein>
<dbReference type="Gene3D" id="3.50.50.60">
    <property type="entry name" value="FAD/NAD(P)-binding domain"/>
    <property type="match status" value="1"/>
</dbReference>
<dbReference type="Pfam" id="PF01494">
    <property type="entry name" value="FAD_binding_3"/>
    <property type="match status" value="1"/>
</dbReference>
<feature type="domain" description="Aminotransferase class I/classII large" evidence="6">
    <location>
        <begin position="319"/>
        <end position="676"/>
    </location>
</feature>
<dbReference type="OrthoDB" id="200221at2759"/>
<dbReference type="GO" id="GO:0030170">
    <property type="term" value="F:pyridoxal phosphate binding"/>
    <property type="evidence" value="ECO:0007669"/>
    <property type="project" value="InterPro"/>
</dbReference>
<dbReference type="InterPro" id="IPR015421">
    <property type="entry name" value="PyrdxlP-dep_Trfase_major"/>
</dbReference>
<dbReference type="InterPro" id="IPR004839">
    <property type="entry name" value="Aminotransferase_I/II_large"/>
</dbReference>
<dbReference type="PANTHER" id="PTHR46383">
    <property type="entry name" value="ASPARTATE AMINOTRANSFERASE"/>
    <property type="match status" value="1"/>
</dbReference>
<comment type="caution">
    <text evidence="8">The sequence shown here is derived from an EMBL/GenBank/DDBJ whole genome shotgun (WGS) entry which is preliminary data.</text>
</comment>
<evidence type="ECO:0000259" key="7">
    <source>
        <dbReference type="Pfam" id="PF01494"/>
    </source>
</evidence>
<dbReference type="InterPro" id="IPR015424">
    <property type="entry name" value="PyrdxlP-dep_Trfase"/>
</dbReference>
<proteinExistence type="inferred from homology"/>
<dbReference type="InterPro" id="IPR002938">
    <property type="entry name" value="FAD-bd"/>
</dbReference>
<dbReference type="InterPro" id="IPR036188">
    <property type="entry name" value="FAD/NAD-bd_sf"/>
</dbReference>
<evidence type="ECO:0000256" key="4">
    <source>
        <dbReference type="ARBA" id="ARBA00022679"/>
    </source>
</evidence>
<dbReference type="SUPFAM" id="SSF53383">
    <property type="entry name" value="PLP-dependent transferases"/>
    <property type="match status" value="1"/>
</dbReference>
<dbReference type="PROSITE" id="PS00105">
    <property type="entry name" value="AA_TRANSFER_CLASS_1"/>
    <property type="match status" value="1"/>
</dbReference>
<keyword evidence="3" id="KW-0032">Aminotransferase</keyword>
<evidence type="ECO:0008006" key="9">
    <source>
        <dbReference type="Google" id="ProtNLM"/>
    </source>
</evidence>
<dbReference type="InterPro" id="IPR050596">
    <property type="entry name" value="AspAT/PAT-like"/>
</dbReference>
<comment type="similarity">
    <text evidence="2">Belongs to the class-I pyridoxal-phosphate-dependent aminotransferase family.</text>
</comment>
<dbReference type="PRINTS" id="PR00420">
    <property type="entry name" value="RNGMNOXGNASE"/>
</dbReference>
<evidence type="ECO:0000256" key="1">
    <source>
        <dbReference type="ARBA" id="ARBA00001933"/>
    </source>
</evidence>
<dbReference type="CDD" id="cd00609">
    <property type="entry name" value="AAT_like"/>
    <property type="match status" value="1"/>
</dbReference>
<dbReference type="Pfam" id="PF00155">
    <property type="entry name" value="Aminotran_1_2"/>
    <property type="match status" value="1"/>
</dbReference>
<evidence type="ECO:0000313" key="8">
    <source>
        <dbReference type="EMBL" id="KAF0697309.1"/>
    </source>
</evidence>
<accession>A0A6A4YMR8</accession>
<dbReference type="SUPFAM" id="SSF51905">
    <property type="entry name" value="FAD/NAD(P)-binding domain"/>
    <property type="match status" value="1"/>
</dbReference>
<dbReference type="Gene3D" id="3.40.640.10">
    <property type="entry name" value="Type I PLP-dependent aspartate aminotransferase-like (Major domain)"/>
    <property type="match status" value="1"/>
</dbReference>
<feature type="domain" description="FAD-binding" evidence="7">
    <location>
        <begin position="53"/>
        <end position="221"/>
    </location>
</feature>
<dbReference type="InterPro" id="IPR004838">
    <property type="entry name" value="NHTrfase_class1_PyrdxlP-BS"/>
</dbReference>
<reference evidence="8" key="1">
    <citation type="submission" date="2019-06" db="EMBL/GenBank/DDBJ databases">
        <title>Genomics analysis of Aphanomyces spp. identifies a new class of oomycete effector associated with host adaptation.</title>
        <authorList>
            <person name="Gaulin E."/>
        </authorList>
    </citation>
    <scope>NUCLEOTIDE SEQUENCE</scope>
    <source>
        <strain evidence="8">CBS 578.67</strain>
    </source>
</reference>
<dbReference type="PANTHER" id="PTHR46383:SF1">
    <property type="entry name" value="ASPARTATE AMINOTRANSFERASE"/>
    <property type="match status" value="1"/>
</dbReference>
<sequence length="710" mass="76730">KLAPDTYIVSRGPFLDAILSQRRHSIRKATLALTAAKDAESSPSDHVPPSKYDFVAGCEGARSPTRAWMNPDASVFSVGTFELMGLLSPVDSARLRSSLVPGHLHKYLASETGLAMGVVVLHSGDVLWYFQVNEDNHALPDGPNATCDLARTLAASFPGAPVAVAIATQIDPPTAYVWKATAVSNMETLHRDNVLLFGDAAHQFHPFSSQGVNGAIDDVVTFLDLVQELKQQPLDMDCLGRLYSRIRLDATKPLVAEGLVFSSKFKSQPSDAWMHKTPPVFESSSSDEEGSTGVLRMAPLAVLRQRAFNYRWATVPKGVIPLTAADPDFACSDAITQHLQAEVALQVCPYAPALGLAEFRHAIASHFSTKDGHMGEGSSISPDQVVATNSAASALAVVMNFLLTPSDAILIPDPVDFLIPLTARKTGASVVRFPVDRRGLDIDVLDAHYTRKIKFLALCNPHNPLGFVYSAAELQLLAQWASRRGITIISDEVWSDTVVNRRTAFHSMATFYPESTWTVYGLSKGFALAGCRVGAVVTPSKAAADALGEHAGFFSTVEGVSCLSQIAAVAALSEAGLAWNRAFAVHCRAATQLVVEALNRTGVFEAVSPSGTFLVWAKICPALRLTSDQVAQRLRDEALVSVVPGSEKFFGPGASGYIRISCATDMERLSEAMQRVSEWCKTQRQTVVWNVDVDENATEQLHFKQYCSLQ</sequence>
<evidence type="ECO:0000256" key="5">
    <source>
        <dbReference type="ARBA" id="ARBA00022898"/>
    </source>
</evidence>
<dbReference type="AlphaFoldDB" id="A0A6A4YMR8"/>
<dbReference type="GO" id="GO:0008483">
    <property type="term" value="F:transaminase activity"/>
    <property type="evidence" value="ECO:0007669"/>
    <property type="project" value="UniProtKB-KW"/>
</dbReference>